<feature type="region of interest" description="Disordered" evidence="9">
    <location>
        <begin position="1"/>
        <end position="149"/>
    </location>
</feature>
<dbReference type="InterPro" id="IPR003691">
    <property type="entry name" value="FluC"/>
</dbReference>
<sequence length="515" mass="55082">MTVPGDEQRWAGQQEGRNNGRSSRGWSQQEEEENGLTELAAPAPASLEERGDDLSREQSRAIEEERAASEGNEAGLTEVAAPVPVAERERGDALEDEEEKAGQAAHDGDSTDDYADAELASGTALERAHSSQESVPAKGSGEDEKAAGSAQASTAATAWNETVIVSWLIFFSLLGTLARLGVEALTTYPSTPFASTVLWANLGGSLCLGFLLEDRRLFSKTVPTHLITNDKEATHGHIARHQKTLPLYIGLATGFCGSFTSFSTFITDAFLTLANRLDSASPTSPYHTIPVTSIPERNGGYSFLAVVGVLIVHPAVSISALKTGAHIALATDRVMPGIPQRFISCWLDCMVLILGLGCWIGAVLLSIFPPGPASAWRSRATLPLIFSPLGALLRFYLSRHLNSRVPSFPLGTFTANIIGTVIEAVCYVLQHTDNVVLRNDLVDTDACTVLQGLMQGFCGCLTTVSTWVAELDGLRRRHAWVYGLMSVAVALGFQVAIMGSVLWARGFVDSCGAFA</sequence>
<dbReference type="STRING" id="1220924.W2RLT0"/>
<organism evidence="11 12">
    <name type="scientific">Cyphellophora europaea (strain CBS 101466)</name>
    <name type="common">Phialophora europaea</name>
    <dbReference type="NCBI Taxonomy" id="1220924"/>
    <lineage>
        <taxon>Eukaryota</taxon>
        <taxon>Fungi</taxon>
        <taxon>Dikarya</taxon>
        <taxon>Ascomycota</taxon>
        <taxon>Pezizomycotina</taxon>
        <taxon>Eurotiomycetes</taxon>
        <taxon>Chaetothyriomycetidae</taxon>
        <taxon>Chaetothyriales</taxon>
        <taxon>Cyphellophoraceae</taxon>
        <taxon>Cyphellophora</taxon>
    </lineage>
</organism>
<feature type="transmembrane region" description="Helical" evidence="10">
    <location>
        <begin position="301"/>
        <end position="321"/>
    </location>
</feature>
<name>W2RLT0_CYPE1</name>
<feature type="compositionally biased region" description="Basic and acidic residues" evidence="9">
    <location>
        <begin position="47"/>
        <end position="68"/>
    </location>
</feature>
<dbReference type="OrthoDB" id="409792at2759"/>
<evidence type="ECO:0008006" key="13">
    <source>
        <dbReference type="Google" id="ProtNLM"/>
    </source>
</evidence>
<feature type="transmembrane region" description="Helical" evidence="10">
    <location>
        <begin position="450"/>
        <end position="469"/>
    </location>
</feature>
<dbReference type="InParanoid" id="W2RLT0"/>
<comment type="catalytic activity">
    <reaction evidence="8">
        <text>fluoride(in) = fluoride(out)</text>
        <dbReference type="Rhea" id="RHEA:76159"/>
        <dbReference type="ChEBI" id="CHEBI:17051"/>
    </reaction>
    <physiologicalReaction direction="left-to-right" evidence="8">
        <dbReference type="Rhea" id="RHEA:76160"/>
    </physiologicalReaction>
</comment>
<keyword evidence="6 10" id="KW-0472">Membrane</keyword>
<evidence type="ECO:0000256" key="7">
    <source>
        <dbReference type="ARBA" id="ARBA00035120"/>
    </source>
</evidence>
<protein>
    <recommendedName>
        <fullName evidence="13">Fluoride ion transporter CrcB</fullName>
    </recommendedName>
</protein>
<evidence type="ECO:0000256" key="1">
    <source>
        <dbReference type="ARBA" id="ARBA00002598"/>
    </source>
</evidence>
<reference evidence="11 12" key="1">
    <citation type="submission" date="2013-03" db="EMBL/GenBank/DDBJ databases">
        <title>The Genome Sequence of Phialophora europaea CBS 101466.</title>
        <authorList>
            <consortium name="The Broad Institute Genomics Platform"/>
            <person name="Cuomo C."/>
            <person name="de Hoog S."/>
            <person name="Gorbushina A."/>
            <person name="Walker B."/>
            <person name="Young S.K."/>
            <person name="Zeng Q."/>
            <person name="Gargeya S."/>
            <person name="Fitzgerald M."/>
            <person name="Haas B."/>
            <person name="Abouelleil A."/>
            <person name="Allen A.W."/>
            <person name="Alvarado L."/>
            <person name="Arachchi H.M."/>
            <person name="Berlin A.M."/>
            <person name="Chapman S.B."/>
            <person name="Gainer-Dewar J."/>
            <person name="Goldberg J."/>
            <person name="Griggs A."/>
            <person name="Gujja S."/>
            <person name="Hansen M."/>
            <person name="Howarth C."/>
            <person name="Imamovic A."/>
            <person name="Ireland A."/>
            <person name="Larimer J."/>
            <person name="McCowan C."/>
            <person name="Murphy C."/>
            <person name="Pearson M."/>
            <person name="Poon T.W."/>
            <person name="Priest M."/>
            <person name="Roberts A."/>
            <person name="Saif S."/>
            <person name="Shea T."/>
            <person name="Sisk P."/>
            <person name="Sykes S."/>
            <person name="Wortman J."/>
            <person name="Nusbaum C."/>
            <person name="Birren B."/>
        </authorList>
    </citation>
    <scope>NUCLEOTIDE SEQUENCE [LARGE SCALE GENOMIC DNA]</scope>
    <source>
        <strain evidence="11 12">CBS 101466</strain>
    </source>
</reference>
<dbReference type="AlphaFoldDB" id="W2RLT0"/>
<evidence type="ECO:0000313" key="12">
    <source>
        <dbReference type="Proteomes" id="UP000030752"/>
    </source>
</evidence>
<feature type="transmembrane region" description="Helical" evidence="10">
    <location>
        <begin position="342"/>
        <end position="368"/>
    </location>
</feature>
<keyword evidence="12" id="KW-1185">Reference proteome</keyword>
<evidence type="ECO:0000256" key="10">
    <source>
        <dbReference type="SAM" id="Phobius"/>
    </source>
</evidence>
<dbReference type="Pfam" id="PF02537">
    <property type="entry name" value="CRCB"/>
    <property type="match status" value="2"/>
</dbReference>
<feature type="transmembrane region" description="Helical" evidence="10">
    <location>
        <begin position="481"/>
        <end position="504"/>
    </location>
</feature>
<dbReference type="RefSeq" id="XP_008720993.1">
    <property type="nucleotide sequence ID" value="XM_008722771.1"/>
</dbReference>
<comment type="similarity">
    <text evidence="7">Belongs to the fluoride channel Fluc/FEX (TC 1.A.43) family.</text>
</comment>
<evidence type="ECO:0000256" key="9">
    <source>
        <dbReference type="SAM" id="MobiDB-lite"/>
    </source>
</evidence>
<dbReference type="PANTHER" id="PTHR28259:SF1">
    <property type="entry name" value="FLUORIDE EXPORT PROTEIN 1-RELATED"/>
    <property type="match status" value="1"/>
</dbReference>
<dbReference type="GO" id="GO:0005886">
    <property type="term" value="C:plasma membrane"/>
    <property type="evidence" value="ECO:0007669"/>
    <property type="project" value="UniProtKB-SubCell"/>
</dbReference>
<feature type="compositionally biased region" description="Polar residues" evidence="9">
    <location>
        <begin position="15"/>
        <end position="28"/>
    </location>
</feature>
<dbReference type="EMBL" id="KB822724">
    <property type="protein sequence ID" value="ETN37461.1"/>
    <property type="molecule type" value="Genomic_DNA"/>
</dbReference>
<evidence type="ECO:0000313" key="11">
    <source>
        <dbReference type="EMBL" id="ETN37461.1"/>
    </source>
</evidence>
<feature type="transmembrane region" description="Helical" evidence="10">
    <location>
        <begin position="193"/>
        <end position="212"/>
    </location>
</feature>
<feature type="transmembrane region" description="Helical" evidence="10">
    <location>
        <begin position="163"/>
        <end position="181"/>
    </location>
</feature>
<dbReference type="GO" id="GO:1903425">
    <property type="term" value="F:fluoride transmembrane transporter activity"/>
    <property type="evidence" value="ECO:0007669"/>
    <property type="project" value="TreeGrafter"/>
</dbReference>
<evidence type="ECO:0000256" key="6">
    <source>
        <dbReference type="ARBA" id="ARBA00023136"/>
    </source>
</evidence>
<dbReference type="PANTHER" id="PTHR28259">
    <property type="entry name" value="FLUORIDE EXPORT PROTEIN 1-RELATED"/>
    <property type="match status" value="1"/>
</dbReference>
<feature type="transmembrane region" description="Helical" evidence="10">
    <location>
        <begin position="380"/>
        <end position="397"/>
    </location>
</feature>
<dbReference type="eggNOG" id="ENOG502QT5F">
    <property type="taxonomic scope" value="Eukaryota"/>
</dbReference>
<keyword evidence="5 10" id="KW-1133">Transmembrane helix</keyword>
<gene>
    <name evidence="11" type="ORF">HMPREF1541_08452</name>
</gene>
<proteinExistence type="inferred from homology"/>
<evidence type="ECO:0000256" key="3">
    <source>
        <dbReference type="ARBA" id="ARBA00022475"/>
    </source>
</evidence>
<comment type="subcellular location">
    <subcellularLocation>
        <location evidence="2">Cell membrane</location>
        <topology evidence="2">Multi-pass membrane protein</topology>
    </subcellularLocation>
</comment>
<evidence type="ECO:0000256" key="4">
    <source>
        <dbReference type="ARBA" id="ARBA00022692"/>
    </source>
</evidence>
<dbReference type="GeneID" id="19975791"/>
<evidence type="ECO:0000256" key="8">
    <source>
        <dbReference type="ARBA" id="ARBA00035585"/>
    </source>
</evidence>
<feature type="transmembrane region" description="Helical" evidence="10">
    <location>
        <begin position="245"/>
        <end position="266"/>
    </location>
</feature>
<dbReference type="FunCoup" id="W2RLT0">
    <property type="interactions" value="127"/>
</dbReference>
<evidence type="ECO:0000256" key="2">
    <source>
        <dbReference type="ARBA" id="ARBA00004651"/>
    </source>
</evidence>
<accession>W2RLT0</accession>
<dbReference type="VEuPathDB" id="FungiDB:HMPREF1541_08452"/>
<evidence type="ECO:0000256" key="5">
    <source>
        <dbReference type="ARBA" id="ARBA00022989"/>
    </source>
</evidence>
<dbReference type="Proteomes" id="UP000030752">
    <property type="component" value="Unassembled WGS sequence"/>
</dbReference>
<comment type="function">
    <text evidence="1">Fluoride channel required for the rapid expulsion of cytoplasmic fluoride.</text>
</comment>
<keyword evidence="3" id="KW-1003">Cell membrane</keyword>
<feature type="transmembrane region" description="Helical" evidence="10">
    <location>
        <begin position="409"/>
        <end position="430"/>
    </location>
</feature>
<keyword evidence="4 10" id="KW-0812">Transmembrane</keyword>
<dbReference type="HOGENOM" id="CLU_030507_0_0_1"/>